<keyword evidence="2" id="KW-1185">Reference proteome</keyword>
<proteinExistence type="predicted"/>
<accession>A0ACB8CHC0</accession>
<evidence type="ECO:0000313" key="1">
    <source>
        <dbReference type="EMBL" id="KAH7942063.1"/>
    </source>
</evidence>
<reference evidence="1" key="1">
    <citation type="submission" date="2020-05" db="EMBL/GenBank/DDBJ databases">
        <title>Large-scale comparative analyses of tick genomes elucidate their genetic diversity and vector capacities.</title>
        <authorList>
            <person name="Jia N."/>
            <person name="Wang J."/>
            <person name="Shi W."/>
            <person name="Du L."/>
            <person name="Sun Y."/>
            <person name="Zhan W."/>
            <person name="Jiang J."/>
            <person name="Wang Q."/>
            <person name="Zhang B."/>
            <person name="Ji P."/>
            <person name="Sakyi L.B."/>
            <person name="Cui X."/>
            <person name="Yuan T."/>
            <person name="Jiang B."/>
            <person name="Yang W."/>
            <person name="Lam T.T.-Y."/>
            <person name="Chang Q."/>
            <person name="Ding S."/>
            <person name="Wang X."/>
            <person name="Zhu J."/>
            <person name="Ruan X."/>
            <person name="Zhao L."/>
            <person name="Wei J."/>
            <person name="Que T."/>
            <person name="Du C."/>
            <person name="Cheng J."/>
            <person name="Dai P."/>
            <person name="Han X."/>
            <person name="Huang E."/>
            <person name="Gao Y."/>
            <person name="Liu J."/>
            <person name="Shao H."/>
            <person name="Ye R."/>
            <person name="Li L."/>
            <person name="Wei W."/>
            <person name="Wang X."/>
            <person name="Wang C."/>
            <person name="Yang T."/>
            <person name="Huo Q."/>
            <person name="Li W."/>
            <person name="Guo W."/>
            <person name="Chen H."/>
            <person name="Zhou L."/>
            <person name="Ni X."/>
            <person name="Tian J."/>
            <person name="Zhou Y."/>
            <person name="Sheng Y."/>
            <person name="Liu T."/>
            <person name="Pan Y."/>
            <person name="Xia L."/>
            <person name="Li J."/>
            <person name="Zhao F."/>
            <person name="Cao W."/>
        </authorList>
    </citation>
    <scope>NUCLEOTIDE SEQUENCE</scope>
    <source>
        <strain evidence="1">Dsil-2018</strain>
    </source>
</reference>
<organism evidence="1 2">
    <name type="scientific">Dermacentor silvarum</name>
    <name type="common">Tick</name>
    <dbReference type="NCBI Taxonomy" id="543639"/>
    <lineage>
        <taxon>Eukaryota</taxon>
        <taxon>Metazoa</taxon>
        <taxon>Ecdysozoa</taxon>
        <taxon>Arthropoda</taxon>
        <taxon>Chelicerata</taxon>
        <taxon>Arachnida</taxon>
        <taxon>Acari</taxon>
        <taxon>Parasitiformes</taxon>
        <taxon>Ixodida</taxon>
        <taxon>Ixodoidea</taxon>
        <taxon>Ixodidae</taxon>
        <taxon>Rhipicephalinae</taxon>
        <taxon>Dermacentor</taxon>
    </lineage>
</organism>
<evidence type="ECO:0000313" key="2">
    <source>
        <dbReference type="Proteomes" id="UP000821865"/>
    </source>
</evidence>
<name>A0ACB8CHC0_DERSI</name>
<protein>
    <submittedName>
        <fullName evidence="1">Uncharacterized protein</fullName>
    </submittedName>
</protein>
<dbReference type="Proteomes" id="UP000821865">
    <property type="component" value="Chromosome 7"/>
</dbReference>
<gene>
    <name evidence="1" type="ORF">HPB49_020115</name>
</gene>
<dbReference type="EMBL" id="CM023476">
    <property type="protein sequence ID" value="KAH7942063.1"/>
    <property type="molecule type" value="Genomic_DNA"/>
</dbReference>
<sequence length="97" mass="10832">MLNLPTYLSSTESFKYLLTCRTSQVKLENLFGIIRQSSGCNDHPNVSQFLVTMNPMAFYNLAKSQRGKNCAAEVQVLLSPTSSKSMPPKKEDLSINK</sequence>
<comment type="caution">
    <text evidence="1">The sequence shown here is derived from an EMBL/GenBank/DDBJ whole genome shotgun (WGS) entry which is preliminary data.</text>
</comment>